<reference evidence="1" key="1">
    <citation type="submission" date="2020-05" db="EMBL/GenBank/DDBJ databases">
        <authorList>
            <person name="Chiriac C."/>
            <person name="Salcher M."/>
            <person name="Ghai R."/>
            <person name="Kavagutti S V."/>
        </authorList>
    </citation>
    <scope>NUCLEOTIDE SEQUENCE</scope>
</reference>
<evidence type="ECO:0000313" key="1">
    <source>
        <dbReference type="EMBL" id="CAB4749237.1"/>
    </source>
</evidence>
<accession>A0A6J6TRR9</accession>
<sequence length="187" mass="19213">MAANRRKILVPLATLTVAGAVAVGSGASFTSTTASTTSVSSGIVSHSNDRTALDITNIQHGDTITGSVTVTNTGTLESDLTLQATAADGTFVNPDLNLQLVSGGTTLYNGPFQDVETKGIMPVARLAVDGAAEKATVQFIVTLKETTDNSNENKTASASFTWVTTQLEGDSTIPFVGTFTDALGIGR</sequence>
<gene>
    <name evidence="1" type="ORF">UFOPK2761_01868</name>
</gene>
<dbReference type="AlphaFoldDB" id="A0A6J6TRR9"/>
<protein>
    <submittedName>
        <fullName evidence="1">Unannotated protein</fullName>
    </submittedName>
</protein>
<name>A0A6J6TRR9_9ZZZZ</name>
<organism evidence="1">
    <name type="scientific">freshwater metagenome</name>
    <dbReference type="NCBI Taxonomy" id="449393"/>
    <lineage>
        <taxon>unclassified sequences</taxon>
        <taxon>metagenomes</taxon>
        <taxon>ecological metagenomes</taxon>
    </lineage>
</organism>
<proteinExistence type="predicted"/>
<dbReference type="EMBL" id="CAEZYQ010000013">
    <property type="protein sequence ID" value="CAB4749237.1"/>
    <property type="molecule type" value="Genomic_DNA"/>
</dbReference>